<dbReference type="InterPro" id="IPR036388">
    <property type="entry name" value="WH-like_DNA-bd_sf"/>
</dbReference>
<accession>A0ABR7NID8</accession>
<dbReference type="PANTHER" id="PTHR33238">
    <property type="entry name" value="IRON (METAL) DEPENDENT REPRESSOR, DTXR FAMILY"/>
    <property type="match status" value="1"/>
</dbReference>
<dbReference type="InterPro" id="IPR036421">
    <property type="entry name" value="Fe_dep_repressor_sf"/>
</dbReference>
<reference evidence="6 7" key="1">
    <citation type="submission" date="2020-08" db="EMBL/GenBank/DDBJ databases">
        <title>Genome public.</title>
        <authorList>
            <person name="Liu C."/>
            <person name="Sun Q."/>
        </authorList>
    </citation>
    <scope>NUCLEOTIDE SEQUENCE [LARGE SCALE GENOMIC DNA]</scope>
    <source>
        <strain evidence="6 7">BX1</strain>
    </source>
</reference>
<dbReference type="InterPro" id="IPR022689">
    <property type="entry name" value="Iron_dep_repressor"/>
</dbReference>
<dbReference type="InterPro" id="IPR036390">
    <property type="entry name" value="WH_DNA-bd_sf"/>
</dbReference>
<dbReference type="InterPro" id="IPR001367">
    <property type="entry name" value="Fe_dep_repressor"/>
</dbReference>
<evidence type="ECO:0000313" key="7">
    <source>
        <dbReference type="Proteomes" id="UP000658131"/>
    </source>
</evidence>
<organism evidence="6 7">
    <name type="scientific">Yanshouia hominis</name>
    <dbReference type="NCBI Taxonomy" id="2763673"/>
    <lineage>
        <taxon>Bacteria</taxon>
        <taxon>Bacillati</taxon>
        <taxon>Bacillota</taxon>
        <taxon>Clostridia</taxon>
        <taxon>Eubacteriales</taxon>
        <taxon>Oscillospiraceae</taxon>
        <taxon>Yanshouia</taxon>
    </lineage>
</organism>
<keyword evidence="7" id="KW-1185">Reference proteome</keyword>
<comment type="caution">
    <text evidence="6">The sequence shown here is derived from an EMBL/GenBank/DDBJ whole genome shotgun (WGS) entry which is preliminary data.</text>
</comment>
<protein>
    <submittedName>
        <fullName evidence="6">Metal-dependent transcriptional regulator</fullName>
    </submittedName>
</protein>
<name>A0ABR7NID8_9FIRM</name>
<comment type="similarity">
    <text evidence="1">Belongs to the DtxR/MntR family.</text>
</comment>
<feature type="domain" description="HTH dtxR-type" evidence="5">
    <location>
        <begin position="1"/>
        <end position="64"/>
    </location>
</feature>
<dbReference type="Gene3D" id="1.10.60.10">
    <property type="entry name" value="Iron dependent repressor, metal binding and dimerisation domain"/>
    <property type="match status" value="1"/>
</dbReference>
<dbReference type="PROSITE" id="PS50944">
    <property type="entry name" value="HTH_DTXR"/>
    <property type="match status" value="1"/>
</dbReference>
<dbReference type="PANTHER" id="PTHR33238:SF7">
    <property type="entry name" value="IRON-DEPENDENT TRANSCRIPTIONAL REGULATOR"/>
    <property type="match status" value="1"/>
</dbReference>
<evidence type="ECO:0000256" key="2">
    <source>
        <dbReference type="ARBA" id="ARBA00023015"/>
    </source>
</evidence>
<dbReference type="SMART" id="SM00529">
    <property type="entry name" value="HTH_DTXR"/>
    <property type="match status" value="1"/>
</dbReference>
<dbReference type="Proteomes" id="UP000658131">
    <property type="component" value="Unassembled WGS sequence"/>
</dbReference>
<evidence type="ECO:0000259" key="5">
    <source>
        <dbReference type="PROSITE" id="PS50944"/>
    </source>
</evidence>
<keyword evidence="3" id="KW-0238">DNA-binding</keyword>
<dbReference type="Pfam" id="PF01325">
    <property type="entry name" value="Fe_dep_repress"/>
    <property type="match status" value="1"/>
</dbReference>
<dbReference type="EMBL" id="JACRTB010000009">
    <property type="protein sequence ID" value="MBC8576172.1"/>
    <property type="molecule type" value="Genomic_DNA"/>
</dbReference>
<dbReference type="Pfam" id="PF02742">
    <property type="entry name" value="Fe_dep_repr_C"/>
    <property type="match status" value="1"/>
</dbReference>
<keyword evidence="2" id="KW-0805">Transcription regulation</keyword>
<sequence length="123" mass="14368">MKRNESVEDYLETILMLRERNGLVRSIDIARQLDYSKPSISRAMGLLREKNYIVMDREGWITLTDEGYEMARRIYDRHQLLTTWLTALGVTPETAAEDACRIEHDISDETFEKLKDHIGLHKG</sequence>
<evidence type="ECO:0000256" key="4">
    <source>
        <dbReference type="ARBA" id="ARBA00023163"/>
    </source>
</evidence>
<dbReference type="SUPFAM" id="SSF46785">
    <property type="entry name" value="Winged helix' DNA-binding domain"/>
    <property type="match status" value="1"/>
</dbReference>
<dbReference type="SUPFAM" id="SSF47979">
    <property type="entry name" value="Iron-dependent repressor protein, dimerization domain"/>
    <property type="match status" value="1"/>
</dbReference>
<evidence type="ECO:0000256" key="1">
    <source>
        <dbReference type="ARBA" id="ARBA00007871"/>
    </source>
</evidence>
<dbReference type="RefSeq" id="WP_262399722.1">
    <property type="nucleotide sequence ID" value="NZ_JACRTB010000009.1"/>
</dbReference>
<evidence type="ECO:0000256" key="3">
    <source>
        <dbReference type="ARBA" id="ARBA00023125"/>
    </source>
</evidence>
<dbReference type="Gene3D" id="1.10.10.10">
    <property type="entry name" value="Winged helix-like DNA-binding domain superfamily/Winged helix DNA-binding domain"/>
    <property type="match status" value="1"/>
</dbReference>
<keyword evidence="4" id="KW-0804">Transcription</keyword>
<gene>
    <name evidence="6" type="ORF">H8717_07095</name>
</gene>
<dbReference type="InterPro" id="IPR022687">
    <property type="entry name" value="HTH_DTXR"/>
</dbReference>
<proteinExistence type="inferred from homology"/>
<dbReference type="InterPro" id="IPR050536">
    <property type="entry name" value="DtxR_MntR_Metal-Reg"/>
</dbReference>
<evidence type="ECO:0000313" key="6">
    <source>
        <dbReference type="EMBL" id="MBC8576172.1"/>
    </source>
</evidence>